<evidence type="ECO:0000256" key="1">
    <source>
        <dbReference type="SAM" id="SignalP"/>
    </source>
</evidence>
<dbReference type="STRING" id="1219058.AOA14_06770"/>
<proteinExistence type="predicted"/>
<feature type="signal peptide" evidence="1">
    <location>
        <begin position="1"/>
        <end position="21"/>
    </location>
</feature>
<gene>
    <name evidence="2" type="ORF">AOA14_06770</name>
</gene>
<dbReference type="Proteomes" id="UP000076234">
    <property type="component" value="Chromosome"/>
</dbReference>
<protein>
    <submittedName>
        <fullName evidence="2">Uncharacterized protein</fullName>
    </submittedName>
</protein>
<dbReference type="EMBL" id="CP013342">
    <property type="protein sequence ID" value="AMU94308.1"/>
    <property type="molecule type" value="Genomic_DNA"/>
</dbReference>
<dbReference type="RefSeq" id="WP_202988417.1">
    <property type="nucleotide sequence ID" value="NZ_CP013342.1"/>
</dbReference>
<reference evidence="3" key="1">
    <citation type="submission" date="2015-11" db="EMBL/GenBank/DDBJ databases">
        <title>Complete genome sequence of a polyethylene glycol-degrading strain Sphingopyxis terrae strain 203-1 (NBRC 15098).</title>
        <authorList>
            <person name="Yoshiyuki O."/>
            <person name="Shouta N."/>
            <person name="Nagata Y."/>
            <person name="Numata M."/>
            <person name="Tsuchikane K."/>
            <person name="Hosoyama A."/>
            <person name="Yamazoe A."/>
            <person name="Tsuda M."/>
            <person name="Fujita N."/>
            <person name="Kawai F."/>
        </authorList>
    </citation>
    <scope>NUCLEOTIDE SEQUENCE [LARGE SCALE GENOMIC DNA]</scope>
    <source>
        <strain evidence="3">203-1</strain>
    </source>
</reference>
<accession>A0A142VWW1</accession>
<feature type="chain" id="PRO_5007502440" evidence="1">
    <location>
        <begin position="22"/>
        <end position="222"/>
    </location>
</feature>
<name>A0A142VWW1_9SPHN</name>
<organism evidence="2 3">
    <name type="scientific">Sphingopyxis terrae subsp. terrae NBRC 15098</name>
    <dbReference type="NCBI Taxonomy" id="1219058"/>
    <lineage>
        <taxon>Bacteria</taxon>
        <taxon>Pseudomonadati</taxon>
        <taxon>Pseudomonadota</taxon>
        <taxon>Alphaproteobacteria</taxon>
        <taxon>Sphingomonadales</taxon>
        <taxon>Sphingomonadaceae</taxon>
        <taxon>Sphingopyxis</taxon>
    </lineage>
</organism>
<evidence type="ECO:0000313" key="3">
    <source>
        <dbReference type="Proteomes" id="UP000076234"/>
    </source>
</evidence>
<dbReference type="AlphaFoldDB" id="A0A142VWW1"/>
<reference evidence="2 3" key="2">
    <citation type="journal article" date="2016" name="Genome Announc.">
        <title>Complete Genome Sequence of Sphingopyxis terrae Strain 203-1 (NBRC 111660), a Polyethylene Glycol Degrader.</title>
        <authorList>
            <person name="Ohtsubo Y."/>
            <person name="Nonoyama S."/>
            <person name="Nagata Y."/>
            <person name="Numata M."/>
            <person name="Tsuchikane K."/>
            <person name="Hosoyama A."/>
            <person name="Yamazoe A."/>
            <person name="Tsuda M."/>
            <person name="Fujita N."/>
            <person name="Kawai F."/>
        </authorList>
    </citation>
    <scope>NUCLEOTIDE SEQUENCE [LARGE SCALE GENOMIC DNA]</scope>
    <source>
        <strain evidence="2 3">203-1</strain>
    </source>
</reference>
<evidence type="ECO:0000313" key="2">
    <source>
        <dbReference type="EMBL" id="AMU94308.1"/>
    </source>
</evidence>
<sequence>MKSVMILAGIMAMAAAAPTAAARESFVLEIGGEQLTGLAPEGYCVPKGKDKEASDLLATGDTQNFTLIMLIRCDRQNHPQGFGADYFLIKAARETIDVVMERAEFLKLMEAEIGKAEWRSGETSDALLKNASKDVSSALGTDIAISGALRPHGVDTSCAYLGGSLNVATDGKTLPIVAGACLTSVAGKLLSVNAYDEAKPPVDAAVQMRRARALAMQLKAAP</sequence>
<dbReference type="KEGG" id="ster:AOA14_06770"/>
<keyword evidence="1" id="KW-0732">Signal</keyword>